<keyword evidence="3" id="KW-0812">Transmembrane</keyword>
<protein>
    <recommendedName>
        <fullName evidence="6">Protein SYM1</fullName>
    </recommendedName>
</protein>
<sequence length="183" mass="20526">MLLSRQLQRYPLTANSIITAVLFGAGDLLAQLNNVQNSGESWDFSQTARQSFYGALIAPINRRWVQFLSTIKPLSLRVVTDQILYAPAGVAAYFTAMALLEGDTFDGVKSRLQTTWWSAVKSNWLIWPLVQTVNLGYVPVGYQVVVSSSVGVLWNGYLALCNWEARRQEHINDNKLKMADQAR</sequence>
<evidence type="ECO:0000313" key="8">
    <source>
        <dbReference type="EMBL" id="TID29008.1"/>
    </source>
</evidence>
<dbReference type="PANTHER" id="PTHR11266">
    <property type="entry name" value="PEROXISOMAL MEMBRANE PROTEIN 2, PXMP2 MPV17"/>
    <property type="match status" value="1"/>
</dbReference>
<dbReference type="AlphaFoldDB" id="A0A4T0X296"/>
<evidence type="ECO:0000313" key="9">
    <source>
        <dbReference type="Proteomes" id="UP000307173"/>
    </source>
</evidence>
<proteinExistence type="inferred from homology"/>
<accession>A0A4T0X296</accession>
<comment type="similarity">
    <text evidence="2 7">Belongs to the peroxisomal membrane protein PXMP2/4 family.</text>
</comment>
<evidence type="ECO:0000256" key="4">
    <source>
        <dbReference type="ARBA" id="ARBA00022989"/>
    </source>
</evidence>
<evidence type="ECO:0000256" key="3">
    <source>
        <dbReference type="ARBA" id="ARBA00022692"/>
    </source>
</evidence>
<dbReference type="GO" id="GO:0005739">
    <property type="term" value="C:mitochondrion"/>
    <property type="evidence" value="ECO:0007669"/>
    <property type="project" value="TreeGrafter"/>
</dbReference>
<dbReference type="GO" id="GO:0016020">
    <property type="term" value="C:membrane"/>
    <property type="evidence" value="ECO:0007669"/>
    <property type="project" value="UniProtKB-SubCell"/>
</dbReference>
<dbReference type="Pfam" id="PF04117">
    <property type="entry name" value="Mpv17_PMP22"/>
    <property type="match status" value="1"/>
</dbReference>
<dbReference type="EMBL" id="SELW01000349">
    <property type="protein sequence ID" value="TID29008.1"/>
    <property type="molecule type" value="Genomic_DNA"/>
</dbReference>
<keyword evidence="5" id="KW-0472">Membrane</keyword>
<keyword evidence="9" id="KW-1185">Reference proteome</keyword>
<evidence type="ECO:0000256" key="7">
    <source>
        <dbReference type="RuleBase" id="RU363053"/>
    </source>
</evidence>
<evidence type="ECO:0000256" key="2">
    <source>
        <dbReference type="ARBA" id="ARBA00006824"/>
    </source>
</evidence>
<reference evidence="8 9" key="1">
    <citation type="journal article" date="2019" name="Front. Genet.">
        <title>Whole-Genome Sequencing of the Opportunistic Yeast Pathogen Candida inconspicua Uncovers Its Hybrid Origin.</title>
        <authorList>
            <person name="Mixao V."/>
            <person name="Hansen A.P."/>
            <person name="Saus E."/>
            <person name="Boekhout T."/>
            <person name="Lass-Florl C."/>
            <person name="Gabaldon T."/>
        </authorList>
    </citation>
    <scope>NUCLEOTIDE SEQUENCE [LARGE SCALE GENOMIC DNA]</scope>
    <source>
        <strain evidence="8 9">CBS 180</strain>
    </source>
</reference>
<dbReference type="STRING" id="52247.A0A4T0X296"/>
<comment type="subcellular location">
    <subcellularLocation>
        <location evidence="1">Membrane</location>
        <topology evidence="1">Multi-pass membrane protein</topology>
    </subcellularLocation>
</comment>
<organism evidence="8 9">
    <name type="scientific">Pichia inconspicua</name>
    <dbReference type="NCBI Taxonomy" id="52247"/>
    <lineage>
        <taxon>Eukaryota</taxon>
        <taxon>Fungi</taxon>
        <taxon>Dikarya</taxon>
        <taxon>Ascomycota</taxon>
        <taxon>Saccharomycotina</taxon>
        <taxon>Pichiomycetes</taxon>
        <taxon>Pichiales</taxon>
        <taxon>Pichiaceae</taxon>
        <taxon>Pichia</taxon>
    </lineage>
</organism>
<name>A0A4T0X296_9ASCO</name>
<keyword evidence="4" id="KW-1133">Transmembrane helix</keyword>
<comment type="caution">
    <text evidence="8">The sequence shown here is derived from an EMBL/GenBank/DDBJ whole genome shotgun (WGS) entry which is preliminary data.</text>
</comment>
<dbReference type="Proteomes" id="UP000307173">
    <property type="component" value="Unassembled WGS sequence"/>
</dbReference>
<dbReference type="PANTHER" id="PTHR11266:SF17">
    <property type="entry name" value="PROTEIN MPV17"/>
    <property type="match status" value="1"/>
</dbReference>
<dbReference type="InterPro" id="IPR007248">
    <property type="entry name" value="Mpv17_PMP22"/>
</dbReference>
<gene>
    <name evidence="8" type="ORF">CANINC_002156</name>
</gene>
<evidence type="ECO:0000256" key="6">
    <source>
        <dbReference type="ARBA" id="ARBA00039302"/>
    </source>
</evidence>
<dbReference type="OrthoDB" id="430207at2759"/>
<evidence type="ECO:0000256" key="1">
    <source>
        <dbReference type="ARBA" id="ARBA00004141"/>
    </source>
</evidence>
<evidence type="ECO:0000256" key="5">
    <source>
        <dbReference type="ARBA" id="ARBA00023136"/>
    </source>
</evidence>